<evidence type="ECO:0000256" key="10">
    <source>
        <dbReference type="PROSITE-ProRule" id="PRU10141"/>
    </source>
</evidence>
<feature type="repeat" description="RCC1" evidence="9">
    <location>
        <begin position="1954"/>
        <end position="2004"/>
    </location>
</feature>
<dbReference type="OrthoDB" id="40902at2759"/>
<evidence type="ECO:0000313" key="15">
    <source>
        <dbReference type="EMBL" id="OLP89544.1"/>
    </source>
</evidence>
<evidence type="ECO:0000259" key="14">
    <source>
        <dbReference type="PROSITE" id="PS50222"/>
    </source>
</evidence>
<evidence type="ECO:0000256" key="5">
    <source>
        <dbReference type="ARBA" id="ARBA00022741"/>
    </source>
</evidence>
<dbReference type="InterPro" id="IPR011989">
    <property type="entry name" value="ARM-like"/>
</dbReference>
<evidence type="ECO:0000256" key="12">
    <source>
        <dbReference type="SAM" id="MobiDB-lite"/>
    </source>
</evidence>
<keyword evidence="5 10" id="KW-0547">Nucleotide-binding</keyword>
<dbReference type="InterPro" id="IPR017441">
    <property type="entry name" value="Protein_kinase_ATP_BS"/>
</dbReference>
<dbReference type="Gene3D" id="2.130.10.30">
    <property type="entry name" value="Regulator of chromosome condensation 1/beta-lactamase-inhibitor protein II"/>
    <property type="match status" value="1"/>
</dbReference>
<dbReference type="SUPFAM" id="SSF47473">
    <property type="entry name" value="EF-hand"/>
    <property type="match status" value="1"/>
</dbReference>
<evidence type="ECO:0000256" key="1">
    <source>
        <dbReference type="ARBA" id="ARBA00001946"/>
    </source>
</evidence>
<evidence type="ECO:0000256" key="7">
    <source>
        <dbReference type="ARBA" id="ARBA00022840"/>
    </source>
</evidence>
<feature type="region of interest" description="Disordered" evidence="12">
    <location>
        <begin position="2525"/>
        <end position="2556"/>
    </location>
</feature>
<keyword evidence="4" id="KW-0808">Transferase</keyword>
<feature type="coiled-coil region" evidence="11">
    <location>
        <begin position="2174"/>
        <end position="2235"/>
    </location>
</feature>
<feature type="coiled-coil region" evidence="11">
    <location>
        <begin position="1296"/>
        <end position="1323"/>
    </location>
</feature>
<dbReference type="InterPro" id="IPR011992">
    <property type="entry name" value="EF-hand-dom_pair"/>
</dbReference>
<dbReference type="GO" id="GO:0004674">
    <property type="term" value="F:protein serine/threonine kinase activity"/>
    <property type="evidence" value="ECO:0007669"/>
    <property type="project" value="UniProtKB-KW"/>
</dbReference>
<feature type="binding site" evidence="10">
    <location>
        <position position="682"/>
    </location>
    <ligand>
        <name>ATP</name>
        <dbReference type="ChEBI" id="CHEBI:30616"/>
    </ligand>
</feature>
<dbReference type="InterPro" id="IPR000408">
    <property type="entry name" value="Reg_chr_condens"/>
</dbReference>
<dbReference type="SUPFAM" id="SSF50985">
    <property type="entry name" value="RCC1/BLIP-II"/>
    <property type="match status" value="1"/>
</dbReference>
<dbReference type="Pfam" id="PF13499">
    <property type="entry name" value="EF-hand_7"/>
    <property type="match status" value="1"/>
</dbReference>
<dbReference type="Gene3D" id="1.10.238.10">
    <property type="entry name" value="EF-hand"/>
    <property type="match status" value="2"/>
</dbReference>
<feature type="coiled-coil region" evidence="11">
    <location>
        <begin position="1590"/>
        <end position="1617"/>
    </location>
</feature>
<feature type="domain" description="Protein kinase" evidence="13">
    <location>
        <begin position="653"/>
        <end position="907"/>
    </location>
</feature>
<dbReference type="GO" id="GO:0005509">
    <property type="term" value="F:calcium ion binding"/>
    <property type="evidence" value="ECO:0007669"/>
    <property type="project" value="InterPro"/>
</dbReference>
<sequence>MASGPQTWPLPLRLPSSMGRASLIDSVVAVAATSLTAALAQRPSTKMELLRGWDPGACLASLYILIMYCVQSAFLEWPERGLQRVMEILSDDEESPAAEPLSSSLLAVPLVEGSASAESCLLTSLVADAERAPGTKAERDQGTQRDVGCLAMGCGGSVAAPGSGETSLGDRWAVRVRDDKGHEMPSVQYREARLSFSSMVDIVDIPQHPLPPGKSLMVKHEEKLNSWLQRVRVEPQLLEDPVVNFRVGNELRKQIAQELSGHADMVVAAALSPNANHVLQRLVATLRPHDCQPLIDELLQAGAATVLEVARGWAASHQPLNCLQEREVMAPRLQDVQSSVLKDSGLLEHCQQEQMVMQQLLRYGNLSRCARSQGASIQELLSHQAASPVIAKALVHSSPEDQVSLARAAVGRRLADVAITRYGHEAVQRVLQDFNAACAALRPRLAALWAARYGRLVVSRRQTGSVKGIGKCLNVLAIGCSRVIRLRSRHFDRLDIVLDSDDEPALTPEAAKLPATRGRSEMLSTEAAQVKPAAGSPGAPNLAVRPFGIKINPGSLACSSRPRDSEVHAAAVLKRTPQAAAVQPGTVEADSGNAQDTPPGGGRPSTVLSLWDLCLRNAMVSNDSLERAERRLSVPAVLGRFHRLPRTLQDDYRVSEKVLGTGCSGQVLQAVSRTTEQPVAVKSLSLVGITEKASRELENEVELFLSMDHPRVARLLDVYQAEGRMSLVMECMEGGELFSRVMDREVFPERDAAHTAWQMLLALNYIHSHGIVHRDIKLENFMYARKDTDHLKLIDFGLSKVWEPNTKMEASCGTLGYIAPEVLNKTYSSKCDLWSLGVIVYILLSGCMPFAGSEQHQIVCIMSGMYDMEDEEWTPVSAAAKDFVRKLLVVDPAKRMSADEALAHEWIKDRERIPSESCRVDRSVVDALRKFGEASKFRRACMSLMAWSLTHEERKSVVDAFLELDTSRRGTIRLHEMRDVLSHFDITDQEVAGIFHALDSSHCDEVHYSEFLAAMVSSRIAMHDQLLRSAFARFDVDGRGFISRESLQKLLGDSFEGAPVEELLAEVDPEQQGRVSYEQFVSYLRSGSVQEDHMHVVNSVIDGELKRTGGPVQDAMGSPPKPMKRSGLRRAQAGLEHRKADSSIHKSALEHSASLPKVLAEVASLRAALCQSEVASKELESSKQKQVAEVASKELESSKQKQVAEACSFGSGKHRKFAPLVVGRLAEVASLRAALGQSEVASKELESSKQKQVAEACSFGSGKHRKFAPLVVGRLAEVASLRAALGQSEVASKELESSKQKQVAEAQTEASSLRKEVDRQRLDCKEEGHLLAEVASLRAAVCQSEESRGVGGVGLFWLLAPPEQTSGMSLKKGVRVQQAAADCRGADRSVIPTRGGWQSSLHYEPPFASQRLAEVASLRAAVCQSEVCASSKQQLIAEVDPERKRRRQKRHPYARRLAELASLRAALCQSEVCESSKQQLVAEAQTETSSIREEVARQLAEVASLRAALGQKEVASKELECSKQQLVAEAQTEASSLREEVGTQLAELASLRAALCQSEVPSNMPAYSHSTLFEECASLRAALCQSEVLCTELESSKQQLAKQSAEAQAESSSLRDEVGKLRLDCKQLEECAALRSEMSSEDLRSCFIAPTQKKYKYPPDNTPQRSTQDFPEPCINADSDAAKTELREAEARQQLRGQATFPSVLCTELESSKQQLAKQSAEAQAESSSLHDEVGKLRLDCKQIGRTQDSADLRLLQLQLYARAANVSRLEECAALREMSSEVAKREQEGRAQAELQSRTLSPFCHFVRCGLRVTRQRLEVQPSVQAEDVDLLSRPCKARFLGEKQKTCLPCELQTWKMLEVDAQQCQQCEVAGCMSHHESIAIISGFSHGPDRHHVQMSAFSMAANRNKHGLTGVMRLLVLCVPGLVVATFVEQRTEGVGFQCALLRFNSQRTELSCWGQNDKGQLGQGDTLPRPTQQAPVLLGAQVVQISSGAYHSCALLQTGEVKCWGANNRGQLGLGDSANRGDDPKEMGEFLTPVGLGPCKAVEVRLGLEHSCARLDDGRVKCWGANGQGQARTGGPASIGLWPWELGEALVPEPLGTGRRAIGLLAGSWHSCAILDDQTSKCWGSGAAMEDSEIGEVSKLLRQVLPAGGEVLEGARDLKPSRQDLAARLGTEEARKAAKTELREAEARQQLRGQATFPSVLCTELESSKQQLAKQSAEAQAESSSLRDEVGKLRLDCKQLEECAALRSEMSSEVAEKEQRRAQAGVHMSATATPSTKLRVFPIFVNLEVCPSPDTKHFFFSFKADAPSTSRQAAGGPDSDPVPAPNPVLSPSSDETTEAAMEDSAPAPSSPADEAPPASVALQAEGDSGSGASSPPPEAWAAIMSFLDRPQEARQSALASLPTSDLIRLSLEASATALGRLSWYEGAPVSVSGDPIRNPPPGRLVLRAAPVAKEPPPKAMAPSPAHETAQVKQETSDAAPVNRTVPMHSRWRFRRPVLSRFREQATVLHRLALPPTILVPFPHQTRPPDPKRANRIRPPEPPPKSCPMIRTTTHSGRLPGMANWTRGIWVPASIPGLMSARICPRPGGDRGALEEGGAICPPPLDSASAAACTSDPPGLPPSLPPSLADTQPFIVDLENQAVPPNAQPCLAAVSQLASFPSPPEPVSFCGKTILAPSIFSFCAVGGCTLTWPIPWRILNFLVYGAPPSFSGVRSRTILCPSLALARGIHFFCLPRFKPTPVVSAAPCQTSIALPLPPAPLELKLTASATQSMYLASSHSSESSASQTDQQYATLLVRWREFLSELGAASALYSEACASQNRDFLLDRAARKFAPSTLLRYFDAWLNWSSFCRLADAAPHDPPPGLLPDWLKSQSSRQGLATMQLRALAWFVKTAGLPKLKACLCTPICQAFAVASNPQEHRESLPLSLSFVLHLEKSVLDPLSSPAEVLRLGYLLLCIWGSLRWGDALWCPPTRLHYQPQSHALVGICLRTKTTKRGMPFGVLAAGLSGTSSQCWSLRFLSVLRQSVADTLAINPHRHLDFLPSALSGSETRPIISAPLKRERMVLWLRGLLLKHWRLFSQEPAPAAFGLVAAHSLKCTVLSWARQLHVDSDLRRIQGHHRQSGSDRSVSLYSRDDILPMLRLQRLVVDAVRSGFRPLQPMARGLNERCLPALACLLHIKTCLLASSFQRKRKRLWLQRRQPLTQHLPSPGPLSDTLPSPGGAWDTPDGVPADAMTPAVGPESGSGSSMGWAPPGDFYQPHYSGSGNQWSGYASSPTAVPMPSVLIRPGASDGQLLDGLSLLAPDIRQRLLTILHAMEHRQVGQARVVLASDPGPPPDAPPQSRPGRNPPVDPAPKRRAFPEAQDFCTIACRVPGCDRLCGRPLTPRGHRNHVCRRCHRHR</sequence>
<evidence type="ECO:0000256" key="11">
    <source>
        <dbReference type="SAM" id="Coils"/>
    </source>
</evidence>
<dbReference type="CDD" id="cd05117">
    <property type="entry name" value="STKc_CAMK"/>
    <property type="match status" value="1"/>
</dbReference>
<evidence type="ECO:0000256" key="6">
    <source>
        <dbReference type="ARBA" id="ARBA00022777"/>
    </source>
</evidence>
<feature type="region of interest" description="Disordered" evidence="12">
    <location>
        <begin position="3335"/>
        <end position="3364"/>
    </location>
</feature>
<feature type="compositionally biased region" description="Pro residues" evidence="12">
    <location>
        <begin position="3339"/>
        <end position="3359"/>
    </location>
</feature>
<feature type="region of interest" description="Disordered" evidence="12">
    <location>
        <begin position="1107"/>
        <end position="1126"/>
    </location>
</feature>
<keyword evidence="7 10" id="KW-0067">ATP-binding</keyword>
<dbReference type="EMBL" id="LSRX01000754">
    <property type="protein sequence ID" value="OLP89544.1"/>
    <property type="molecule type" value="Genomic_DNA"/>
</dbReference>
<feature type="region of interest" description="Disordered" evidence="12">
    <location>
        <begin position="577"/>
        <end position="603"/>
    </location>
</feature>
<evidence type="ECO:0000256" key="9">
    <source>
        <dbReference type="PROSITE-ProRule" id="PRU00235"/>
    </source>
</evidence>
<dbReference type="PROSITE" id="PS50011">
    <property type="entry name" value="PROTEIN_KINASE_DOM"/>
    <property type="match status" value="1"/>
</dbReference>
<dbReference type="Gene3D" id="1.10.510.10">
    <property type="entry name" value="Transferase(Phosphotransferase) domain 1"/>
    <property type="match status" value="1"/>
</dbReference>
<name>A0A1Q9D316_SYMMI</name>
<dbReference type="FunFam" id="1.10.510.10:FF:000571">
    <property type="entry name" value="Maternal embryonic leucine zipper kinase"/>
    <property type="match status" value="1"/>
</dbReference>
<dbReference type="SUPFAM" id="SSF56112">
    <property type="entry name" value="Protein kinase-like (PK-like)"/>
    <property type="match status" value="1"/>
</dbReference>
<feature type="domain" description="EF-hand" evidence="14">
    <location>
        <begin position="1022"/>
        <end position="1057"/>
    </location>
</feature>
<gene>
    <name evidence="15" type="primary">CPK20</name>
    <name evidence="15" type="ORF">AK812_SmicGene28995</name>
</gene>
<organism evidence="15 16">
    <name type="scientific">Symbiodinium microadriaticum</name>
    <name type="common">Dinoflagellate</name>
    <name type="synonym">Zooxanthella microadriatica</name>
    <dbReference type="NCBI Taxonomy" id="2951"/>
    <lineage>
        <taxon>Eukaryota</taxon>
        <taxon>Sar</taxon>
        <taxon>Alveolata</taxon>
        <taxon>Dinophyceae</taxon>
        <taxon>Suessiales</taxon>
        <taxon>Symbiodiniaceae</taxon>
        <taxon>Symbiodinium</taxon>
    </lineage>
</organism>
<dbReference type="Pfam" id="PF13540">
    <property type="entry name" value="RCC1_2"/>
    <property type="match status" value="2"/>
</dbReference>
<dbReference type="GO" id="GO:0005524">
    <property type="term" value="F:ATP binding"/>
    <property type="evidence" value="ECO:0007669"/>
    <property type="project" value="UniProtKB-UniRule"/>
</dbReference>
<evidence type="ECO:0000313" key="16">
    <source>
        <dbReference type="Proteomes" id="UP000186817"/>
    </source>
</evidence>
<dbReference type="Gene3D" id="1.25.10.10">
    <property type="entry name" value="Leucine-rich Repeat Variant"/>
    <property type="match status" value="1"/>
</dbReference>
<dbReference type="Proteomes" id="UP000186817">
    <property type="component" value="Unassembled WGS sequence"/>
</dbReference>
<dbReference type="PROSITE" id="PS00108">
    <property type="entry name" value="PROTEIN_KINASE_ST"/>
    <property type="match status" value="1"/>
</dbReference>
<dbReference type="SUPFAM" id="SSF48371">
    <property type="entry name" value="ARM repeat"/>
    <property type="match status" value="1"/>
</dbReference>
<keyword evidence="11" id="KW-0175">Coiled coil</keyword>
<reference evidence="15 16" key="1">
    <citation type="submission" date="2016-02" db="EMBL/GenBank/DDBJ databases">
        <title>Genome analysis of coral dinoflagellate symbionts highlights evolutionary adaptations to a symbiotic lifestyle.</title>
        <authorList>
            <person name="Aranda M."/>
            <person name="Li Y."/>
            <person name="Liew Y.J."/>
            <person name="Baumgarten S."/>
            <person name="Simakov O."/>
            <person name="Wilson M."/>
            <person name="Piel J."/>
            <person name="Ashoor H."/>
            <person name="Bougouffa S."/>
            <person name="Bajic V.B."/>
            <person name="Ryu T."/>
            <person name="Ravasi T."/>
            <person name="Bayer T."/>
            <person name="Micklem G."/>
            <person name="Kim H."/>
            <person name="Bhak J."/>
            <person name="Lajeunesse T.C."/>
            <person name="Voolstra C.R."/>
        </authorList>
    </citation>
    <scope>NUCLEOTIDE SEQUENCE [LARGE SCALE GENOMIC DNA]</scope>
    <source>
        <strain evidence="15 16">CCMP2467</strain>
    </source>
</reference>
<comment type="cofactor">
    <cofactor evidence="1">
        <name>Mg(2+)</name>
        <dbReference type="ChEBI" id="CHEBI:18420"/>
    </cofactor>
</comment>
<dbReference type="SMART" id="SM00054">
    <property type="entry name" value="EFh"/>
    <property type="match status" value="4"/>
</dbReference>
<keyword evidence="3" id="KW-0723">Serine/threonine-protein kinase</keyword>
<protein>
    <submittedName>
        <fullName evidence="15">Calcium-dependent protein kinase 20</fullName>
    </submittedName>
</protein>
<keyword evidence="6 15" id="KW-0418">Kinase</keyword>
<feature type="region of interest" description="Disordered" evidence="12">
    <location>
        <begin position="2254"/>
        <end position="2274"/>
    </location>
</feature>
<comment type="subunit">
    <text evidence="2">Monomer.</text>
</comment>
<feature type="repeat" description="RCC1" evidence="9">
    <location>
        <begin position="2005"/>
        <end position="2063"/>
    </location>
</feature>
<feature type="region of interest" description="Disordered" evidence="12">
    <location>
        <begin position="3208"/>
        <end position="3258"/>
    </location>
</feature>
<dbReference type="PRINTS" id="PR00633">
    <property type="entry name" value="RCCNDNSATION"/>
</dbReference>
<evidence type="ECO:0000256" key="3">
    <source>
        <dbReference type="ARBA" id="ARBA00022527"/>
    </source>
</evidence>
<dbReference type="InterPro" id="IPR000719">
    <property type="entry name" value="Prot_kinase_dom"/>
</dbReference>
<dbReference type="PANTHER" id="PTHR24349">
    <property type="entry name" value="SERINE/THREONINE-PROTEIN KINASE"/>
    <property type="match status" value="1"/>
</dbReference>
<dbReference type="CDD" id="cd00051">
    <property type="entry name" value="EFh"/>
    <property type="match status" value="1"/>
</dbReference>
<dbReference type="InterPro" id="IPR002048">
    <property type="entry name" value="EF_hand_dom"/>
</dbReference>
<comment type="caution">
    <text evidence="15">The sequence shown here is derived from an EMBL/GenBank/DDBJ whole genome shotgun (WGS) entry which is preliminary data.</text>
</comment>
<evidence type="ECO:0000259" key="13">
    <source>
        <dbReference type="PROSITE" id="PS50011"/>
    </source>
</evidence>
<dbReference type="InterPro" id="IPR009091">
    <property type="entry name" value="RCC1/BLIP-II"/>
</dbReference>
<dbReference type="PROSITE" id="PS00107">
    <property type="entry name" value="PROTEIN_KINASE_ATP"/>
    <property type="match status" value="1"/>
</dbReference>
<evidence type="ECO:0000256" key="2">
    <source>
        <dbReference type="ARBA" id="ARBA00011245"/>
    </source>
</evidence>
<dbReference type="SMART" id="SM00220">
    <property type="entry name" value="S_TKc"/>
    <property type="match status" value="1"/>
</dbReference>
<dbReference type="InterPro" id="IPR011009">
    <property type="entry name" value="Kinase-like_dom_sf"/>
</dbReference>
<feature type="region of interest" description="Disordered" evidence="12">
    <location>
        <begin position="2460"/>
        <end position="2486"/>
    </location>
</feature>
<feature type="compositionally biased region" description="Low complexity" evidence="12">
    <location>
        <begin position="2348"/>
        <end position="2379"/>
    </location>
</feature>
<dbReference type="PROSITE" id="PS50222">
    <property type="entry name" value="EF_HAND_2"/>
    <property type="match status" value="1"/>
</dbReference>
<dbReference type="InterPro" id="IPR016024">
    <property type="entry name" value="ARM-type_fold"/>
</dbReference>
<evidence type="ECO:0000256" key="4">
    <source>
        <dbReference type="ARBA" id="ARBA00022679"/>
    </source>
</evidence>
<dbReference type="Pfam" id="PF00069">
    <property type="entry name" value="Pkinase"/>
    <property type="match status" value="1"/>
</dbReference>
<feature type="coiled-coil region" evidence="11">
    <location>
        <begin position="1706"/>
        <end position="1733"/>
    </location>
</feature>
<dbReference type="InterPro" id="IPR008271">
    <property type="entry name" value="Ser/Thr_kinase_AS"/>
</dbReference>
<dbReference type="PROSITE" id="PS50012">
    <property type="entry name" value="RCC1_3"/>
    <property type="match status" value="2"/>
</dbReference>
<evidence type="ECO:0000256" key="8">
    <source>
        <dbReference type="ARBA" id="ARBA00024334"/>
    </source>
</evidence>
<feature type="region of interest" description="Disordered" evidence="12">
    <location>
        <begin position="2314"/>
        <end position="2383"/>
    </location>
</feature>
<comment type="similarity">
    <text evidence="8">Belongs to the protein kinase superfamily. Ser/Thr protein kinase family. CDPK subfamily.</text>
</comment>
<proteinExistence type="inferred from homology"/>
<dbReference type="InterPro" id="IPR050205">
    <property type="entry name" value="CDPK_Ser/Thr_kinases"/>
</dbReference>
<keyword evidence="16" id="KW-1185">Reference proteome</keyword>
<dbReference type="Gene3D" id="3.30.200.20">
    <property type="entry name" value="Phosphorylase Kinase, domain 1"/>
    <property type="match status" value="1"/>
</dbReference>
<accession>A0A1Q9D316</accession>